<gene>
    <name evidence="5" type="ORF">LMG23992_00527</name>
</gene>
<evidence type="ECO:0000256" key="1">
    <source>
        <dbReference type="ARBA" id="ARBA00010062"/>
    </source>
</evidence>
<comment type="caution">
    <text evidence="5">The sequence shown here is derived from an EMBL/GenBank/DDBJ whole genome shotgun (WGS) entry which is preliminary data.</text>
</comment>
<dbReference type="Proteomes" id="UP000727654">
    <property type="component" value="Unassembled WGS sequence"/>
</dbReference>
<keyword evidence="2 3" id="KW-0732">Signal</keyword>
<dbReference type="PANTHER" id="PTHR47235:SF1">
    <property type="entry name" value="BLR6548 PROTEIN"/>
    <property type="match status" value="1"/>
</dbReference>
<organism evidence="5 6">
    <name type="scientific">Cupriavidus laharis</name>
    <dbReference type="NCBI Taxonomy" id="151654"/>
    <lineage>
        <taxon>Bacteria</taxon>
        <taxon>Pseudomonadati</taxon>
        <taxon>Pseudomonadota</taxon>
        <taxon>Betaproteobacteria</taxon>
        <taxon>Burkholderiales</taxon>
        <taxon>Burkholderiaceae</taxon>
        <taxon>Cupriavidus</taxon>
    </lineage>
</organism>
<dbReference type="CDD" id="cd06326">
    <property type="entry name" value="PBP1_ABC_ligand_binding-like"/>
    <property type="match status" value="1"/>
</dbReference>
<evidence type="ECO:0000313" key="6">
    <source>
        <dbReference type="Proteomes" id="UP000727654"/>
    </source>
</evidence>
<dbReference type="PANTHER" id="PTHR47235">
    <property type="entry name" value="BLR6548 PROTEIN"/>
    <property type="match status" value="1"/>
</dbReference>
<evidence type="ECO:0000256" key="2">
    <source>
        <dbReference type="ARBA" id="ARBA00022729"/>
    </source>
</evidence>
<dbReference type="SUPFAM" id="SSF53822">
    <property type="entry name" value="Periplasmic binding protein-like I"/>
    <property type="match status" value="1"/>
</dbReference>
<dbReference type="InterPro" id="IPR028081">
    <property type="entry name" value="Leu-bd"/>
</dbReference>
<accession>A0ABM8WE23</accession>
<dbReference type="PROSITE" id="PS51318">
    <property type="entry name" value="TAT"/>
    <property type="match status" value="1"/>
</dbReference>
<feature type="signal peptide" evidence="3">
    <location>
        <begin position="1"/>
        <end position="21"/>
    </location>
</feature>
<dbReference type="Gene3D" id="3.40.50.2300">
    <property type="match status" value="2"/>
</dbReference>
<evidence type="ECO:0000256" key="3">
    <source>
        <dbReference type="SAM" id="SignalP"/>
    </source>
</evidence>
<dbReference type="RefSeq" id="WP_224078218.1">
    <property type="nucleotide sequence ID" value="NZ_CAJZAI010000001.1"/>
</dbReference>
<dbReference type="Pfam" id="PF13458">
    <property type="entry name" value="Peripla_BP_6"/>
    <property type="match status" value="1"/>
</dbReference>
<feature type="chain" id="PRO_5047399687" description="Leucine-binding protein domain-containing protein" evidence="3">
    <location>
        <begin position="22"/>
        <end position="384"/>
    </location>
</feature>
<dbReference type="EMBL" id="CAJZAI010000001">
    <property type="protein sequence ID" value="CAG9165557.1"/>
    <property type="molecule type" value="Genomic_DNA"/>
</dbReference>
<name>A0ABM8WE23_9BURK</name>
<evidence type="ECO:0000313" key="5">
    <source>
        <dbReference type="EMBL" id="CAG9165557.1"/>
    </source>
</evidence>
<dbReference type="InterPro" id="IPR006311">
    <property type="entry name" value="TAT_signal"/>
</dbReference>
<comment type="similarity">
    <text evidence="1">Belongs to the leucine-binding protein family.</text>
</comment>
<sequence length="384" mass="41319">MMDRRQFVRVAAALGSATVMARGARAAGSAPGVYPDRIVFGQTIGFDSVWGGPYRSYTDGLLAYFNHVNAKGGVNGRRLVVKRREDNYVPEKTVANVQAFLQDDVFGLVCMAGTGNTLAALPLIEQHKLPVVGTFTGAPDVRRDSAPVFHTRGGYVDEVMRMVQHATTVGLKRVAVVYQDNAFGKVNAEAAGNAARKYGAEIVAMVSHSVQGDDIPAVVARLQAARAQTTLLFTAPQSVADILIAHQSRHGPLPYPWILSVTSAKQVFEKAAELSRGVGVTQIMPNPASRVVPLAREFQDVLDKAGVGDNRTYEAVEGFLTAKVVVDGLLACGANPTRELFISKLEAFGKREFGGLRVHYERNRHSGPDYVEVAMIGNGGRIIS</sequence>
<dbReference type="InterPro" id="IPR028082">
    <property type="entry name" value="Peripla_BP_I"/>
</dbReference>
<feature type="domain" description="Leucine-binding protein" evidence="4">
    <location>
        <begin position="55"/>
        <end position="376"/>
    </location>
</feature>
<reference evidence="5 6" key="1">
    <citation type="submission" date="2021-08" db="EMBL/GenBank/DDBJ databases">
        <authorList>
            <person name="Peeters C."/>
        </authorList>
    </citation>
    <scope>NUCLEOTIDE SEQUENCE [LARGE SCALE GENOMIC DNA]</scope>
    <source>
        <strain evidence="5 6">LMG 23992</strain>
    </source>
</reference>
<evidence type="ECO:0000259" key="4">
    <source>
        <dbReference type="Pfam" id="PF13458"/>
    </source>
</evidence>
<protein>
    <recommendedName>
        <fullName evidence="4">Leucine-binding protein domain-containing protein</fullName>
    </recommendedName>
</protein>
<keyword evidence="6" id="KW-1185">Reference proteome</keyword>
<proteinExistence type="inferred from homology"/>